<name>A0A6A7C9J5_9PEZI</name>
<dbReference type="AlphaFoldDB" id="A0A6A7C9J5"/>
<accession>A0A6A7C9J5</accession>
<protein>
    <submittedName>
        <fullName evidence="2">Uncharacterized protein</fullName>
    </submittedName>
</protein>
<evidence type="ECO:0000313" key="3">
    <source>
        <dbReference type="Proteomes" id="UP000799421"/>
    </source>
</evidence>
<gene>
    <name evidence="2" type="ORF">K470DRAFT_287161</name>
</gene>
<feature type="region of interest" description="Disordered" evidence="1">
    <location>
        <begin position="135"/>
        <end position="156"/>
    </location>
</feature>
<organism evidence="2 3">
    <name type="scientific">Piedraia hortae CBS 480.64</name>
    <dbReference type="NCBI Taxonomy" id="1314780"/>
    <lineage>
        <taxon>Eukaryota</taxon>
        <taxon>Fungi</taxon>
        <taxon>Dikarya</taxon>
        <taxon>Ascomycota</taxon>
        <taxon>Pezizomycotina</taxon>
        <taxon>Dothideomycetes</taxon>
        <taxon>Dothideomycetidae</taxon>
        <taxon>Capnodiales</taxon>
        <taxon>Piedraiaceae</taxon>
        <taxon>Piedraia</taxon>
    </lineage>
</organism>
<evidence type="ECO:0000256" key="1">
    <source>
        <dbReference type="SAM" id="MobiDB-lite"/>
    </source>
</evidence>
<evidence type="ECO:0000313" key="2">
    <source>
        <dbReference type="EMBL" id="KAF2863749.1"/>
    </source>
</evidence>
<keyword evidence="3" id="KW-1185">Reference proteome</keyword>
<feature type="compositionally biased region" description="Polar residues" evidence="1">
    <location>
        <begin position="141"/>
        <end position="156"/>
    </location>
</feature>
<sequence>MSVFKTHMQHHRVLYAGLGLGLLVSVAARSLASTTVTFWGNRKRDDKKSSEEGSNVLKGDGSDTYFSALVVLALNPDKEVSEAAIEAILKEYCHHGLHSADFDAENSGDIDEEAGRRLRTILPFLRRYGITRDPVQEEQNEVNTEGAQQNGSTVEGAQQTGLTQLNSQPTSGIPEGAITALRRRRNASSAYDFEQEAARVTIEQGSGRASYTNVSR</sequence>
<reference evidence="2" key="1">
    <citation type="journal article" date="2020" name="Stud. Mycol.">
        <title>101 Dothideomycetes genomes: a test case for predicting lifestyles and emergence of pathogens.</title>
        <authorList>
            <person name="Haridas S."/>
            <person name="Albert R."/>
            <person name="Binder M."/>
            <person name="Bloem J."/>
            <person name="Labutti K."/>
            <person name="Salamov A."/>
            <person name="Andreopoulos B."/>
            <person name="Baker S."/>
            <person name="Barry K."/>
            <person name="Bills G."/>
            <person name="Bluhm B."/>
            <person name="Cannon C."/>
            <person name="Castanera R."/>
            <person name="Culley D."/>
            <person name="Daum C."/>
            <person name="Ezra D."/>
            <person name="Gonzalez J."/>
            <person name="Henrissat B."/>
            <person name="Kuo A."/>
            <person name="Liang C."/>
            <person name="Lipzen A."/>
            <person name="Lutzoni F."/>
            <person name="Magnuson J."/>
            <person name="Mondo S."/>
            <person name="Nolan M."/>
            <person name="Ohm R."/>
            <person name="Pangilinan J."/>
            <person name="Park H.-J."/>
            <person name="Ramirez L."/>
            <person name="Alfaro M."/>
            <person name="Sun H."/>
            <person name="Tritt A."/>
            <person name="Yoshinaga Y."/>
            <person name="Zwiers L.-H."/>
            <person name="Turgeon B."/>
            <person name="Goodwin S."/>
            <person name="Spatafora J."/>
            <person name="Crous P."/>
            <person name="Grigoriev I."/>
        </authorList>
    </citation>
    <scope>NUCLEOTIDE SEQUENCE</scope>
    <source>
        <strain evidence="2">CBS 480.64</strain>
    </source>
</reference>
<dbReference type="Proteomes" id="UP000799421">
    <property type="component" value="Unassembled WGS sequence"/>
</dbReference>
<proteinExistence type="predicted"/>
<dbReference type="EMBL" id="MU005959">
    <property type="protein sequence ID" value="KAF2863749.1"/>
    <property type="molecule type" value="Genomic_DNA"/>
</dbReference>